<proteinExistence type="predicted"/>
<reference evidence="5" key="2">
    <citation type="submission" date="2009-11" db="EMBL/GenBank/DDBJ databases">
        <title>The Genome Sequence of Allomyces macrogynus strain ATCC 38327.</title>
        <authorList>
            <consortium name="The Broad Institute Genome Sequencing Platform"/>
            <person name="Russ C."/>
            <person name="Cuomo C."/>
            <person name="Shea T."/>
            <person name="Young S.K."/>
            <person name="Zeng Q."/>
            <person name="Koehrsen M."/>
            <person name="Haas B."/>
            <person name="Borodovsky M."/>
            <person name="Guigo R."/>
            <person name="Alvarado L."/>
            <person name="Berlin A."/>
            <person name="Borenstein D."/>
            <person name="Chen Z."/>
            <person name="Engels R."/>
            <person name="Freedman E."/>
            <person name="Gellesch M."/>
            <person name="Goldberg J."/>
            <person name="Griggs A."/>
            <person name="Gujja S."/>
            <person name="Heiman D."/>
            <person name="Hepburn T."/>
            <person name="Howarth C."/>
            <person name="Jen D."/>
            <person name="Larson L."/>
            <person name="Lewis B."/>
            <person name="Mehta T."/>
            <person name="Park D."/>
            <person name="Pearson M."/>
            <person name="Roberts A."/>
            <person name="Saif S."/>
            <person name="Shenoy N."/>
            <person name="Sisk P."/>
            <person name="Stolte C."/>
            <person name="Sykes S."/>
            <person name="Walk T."/>
            <person name="White J."/>
            <person name="Yandava C."/>
            <person name="Burger G."/>
            <person name="Gray M.W."/>
            <person name="Holland P.W.H."/>
            <person name="King N."/>
            <person name="Lang F.B.F."/>
            <person name="Roger A.J."/>
            <person name="Ruiz-Trillo I."/>
            <person name="Lander E."/>
            <person name="Nusbaum C."/>
        </authorList>
    </citation>
    <scope>NUCLEOTIDE SEQUENCE [LARGE SCALE GENOMIC DNA]</scope>
    <source>
        <strain evidence="5">ATCC 38327</strain>
    </source>
</reference>
<dbReference type="eggNOG" id="ENOG502T97M">
    <property type="taxonomic scope" value="Eukaryota"/>
</dbReference>
<protein>
    <recommendedName>
        <fullName evidence="6">SH3 domain-containing protein</fullName>
    </recommendedName>
</protein>
<dbReference type="STRING" id="578462.A0A0L0S782"/>
<keyword evidence="2" id="KW-1133">Transmembrane helix</keyword>
<sequence length="611" mass="62850">MPASSRARAPPSNTRMAWPWLALAAVALLVAATPPVAHADLVVGKGGCKGVDISASKYCKAFGSQFLSPTNLTSPVAFTLVRNLAIAADAQYISSLRVDTIQNVDDFDRVVQNVILGFLPDVNHRWFRCPLKSLGVKYALTFYCNLLLNSNADTNASACTTIQTVNAASKPGLCKATSDDAFNSARLHQPNDDSCPHSSDANAKFSSDIAKIQTTTFVDPNTSPYISTDAKCVSGTDNEGASLCGYANNVLACANGCANASGCTGNITSTDNNTNKSADSNTSSGGVSTGAIVGAVVGGIVVVAAAGAGFVVYRRRQRAQQARSTLQYMDSKPPAAANGMPLGTLAGGPQTSNLDVPVVGKLGGLSSQPQGSPRDQVMYATSDVKPVPTARTASPLLVAATTGAALARAGGLPPTSPVPPPPLSNRMSTLTPPPRTSFYDTGMRDDDTIIPEESASNIGINPRFRPDRPPSRPGTQLFAPNKSSPLAPSNVGPPPSDVAAAAADAAANLPAWGLTTFPNGAIGRQVYHIYEPSAADELPIQLGDVLRVDMVFVDGWAQGCKLDSAGRPFGPIGVFPVAALDPQMGSATGGDDGGTPTALATPTLYGGAQGH</sequence>
<gene>
    <name evidence="4" type="ORF">AMAG_04998</name>
</gene>
<evidence type="ECO:0000313" key="4">
    <source>
        <dbReference type="EMBL" id="KNE58184.1"/>
    </source>
</evidence>
<accession>A0A0L0S782</accession>
<dbReference type="SUPFAM" id="SSF50044">
    <property type="entry name" value="SH3-domain"/>
    <property type="match status" value="1"/>
</dbReference>
<reference evidence="4 5" key="1">
    <citation type="submission" date="2009-11" db="EMBL/GenBank/DDBJ databases">
        <title>Annotation of Allomyces macrogynus ATCC 38327.</title>
        <authorList>
            <consortium name="The Broad Institute Genome Sequencing Platform"/>
            <person name="Russ C."/>
            <person name="Cuomo C."/>
            <person name="Burger G."/>
            <person name="Gray M.W."/>
            <person name="Holland P.W.H."/>
            <person name="King N."/>
            <person name="Lang F.B.F."/>
            <person name="Roger A.J."/>
            <person name="Ruiz-Trillo I."/>
            <person name="Young S.K."/>
            <person name="Zeng Q."/>
            <person name="Gargeya S."/>
            <person name="Fitzgerald M."/>
            <person name="Haas B."/>
            <person name="Abouelleil A."/>
            <person name="Alvarado L."/>
            <person name="Arachchi H.M."/>
            <person name="Berlin A."/>
            <person name="Chapman S.B."/>
            <person name="Gearin G."/>
            <person name="Goldberg J."/>
            <person name="Griggs A."/>
            <person name="Gujja S."/>
            <person name="Hansen M."/>
            <person name="Heiman D."/>
            <person name="Howarth C."/>
            <person name="Larimer J."/>
            <person name="Lui A."/>
            <person name="MacDonald P.J.P."/>
            <person name="McCowen C."/>
            <person name="Montmayeur A."/>
            <person name="Murphy C."/>
            <person name="Neiman D."/>
            <person name="Pearson M."/>
            <person name="Priest M."/>
            <person name="Roberts A."/>
            <person name="Saif S."/>
            <person name="Shea T."/>
            <person name="Sisk P."/>
            <person name="Stolte C."/>
            <person name="Sykes S."/>
            <person name="Wortman J."/>
            <person name="Nusbaum C."/>
            <person name="Birren B."/>
        </authorList>
    </citation>
    <scope>NUCLEOTIDE SEQUENCE [LARGE SCALE GENOMIC DNA]</scope>
    <source>
        <strain evidence="4 5">ATCC 38327</strain>
    </source>
</reference>
<feature type="region of interest" description="Disordered" evidence="1">
    <location>
        <begin position="408"/>
        <end position="433"/>
    </location>
</feature>
<keyword evidence="5" id="KW-1185">Reference proteome</keyword>
<name>A0A0L0S782_ALLM3</name>
<evidence type="ECO:0008006" key="6">
    <source>
        <dbReference type="Google" id="ProtNLM"/>
    </source>
</evidence>
<keyword evidence="3" id="KW-0732">Signal</keyword>
<dbReference type="EMBL" id="GG745332">
    <property type="protein sequence ID" value="KNE58184.1"/>
    <property type="molecule type" value="Genomic_DNA"/>
</dbReference>
<feature type="signal peptide" evidence="3">
    <location>
        <begin position="1"/>
        <end position="39"/>
    </location>
</feature>
<feature type="transmembrane region" description="Helical" evidence="2">
    <location>
        <begin position="291"/>
        <end position="313"/>
    </location>
</feature>
<feature type="region of interest" description="Disordered" evidence="1">
    <location>
        <begin position="324"/>
        <end position="375"/>
    </location>
</feature>
<dbReference type="InterPro" id="IPR036028">
    <property type="entry name" value="SH3-like_dom_sf"/>
</dbReference>
<dbReference type="VEuPathDB" id="FungiDB:AMAG_04998"/>
<feature type="chain" id="PRO_5005547920" description="SH3 domain-containing protein" evidence="3">
    <location>
        <begin position="40"/>
        <end position="611"/>
    </location>
</feature>
<keyword evidence="2" id="KW-0812">Transmembrane</keyword>
<feature type="region of interest" description="Disordered" evidence="1">
    <location>
        <begin position="445"/>
        <end position="495"/>
    </location>
</feature>
<evidence type="ECO:0000256" key="1">
    <source>
        <dbReference type="SAM" id="MobiDB-lite"/>
    </source>
</evidence>
<evidence type="ECO:0000313" key="5">
    <source>
        <dbReference type="Proteomes" id="UP000054350"/>
    </source>
</evidence>
<evidence type="ECO:0000256" key="2">
    <source>
        <dbReference type="SAM" id="Phobius"/>
    </source>
</evidence>
<dbReference type="OrthoDB" id="5340910at2759"/>
<evidence type="ECO:0000256" key="3">
    <source>
        <dbReference type="SAM" id="SignalP"/>
    </source>
</evidence>
<dbReference type="AlphaFoldDB" id="A0A0L0S782"/>
<organism evidence="4 5">
    <name type="scientific">Allomyces macrogynus (strain ATCC 38327)</name>
    <name type="common">Allomyces javanicus var. macrogynus</name>
    <dbReference type="NCBI Taxonomy" id="578462"/>
    <lineage>
        <taxon>Eukaryota</taxon>
        <taxon>Fungi</taxon>
        <taxon>Fungi incertae sedis</taxon>
        <taxon>Blastocladiomycota</taxon>
        <taxon>Blastocladiomycetes</taxon>
        <taxon>Blastocladiales</taxon>
        <taxon>Blastocladiaceae</taxon>
        <taxon>Allomyces</taxon>
    </lineage>
</organism>
<dbReference type="Proteomes" id="UP000054350">
    <property type="component" value="Unassembled WGS sequence"/>
</dbReference>
<feature type="region of interest" description="Disordered" evidence="1">
    <location>
        <begin position="585"/>
        <end position="611"/>
    </location>
</feature>
<keyword evidence="2" id="KW-0472">Membrane</keyword>
<feature type="compositionally biased region" description="Pro residues" evidence="1">
    <location>
        <begin position="414"/>
        <end position="423"/>
    </location>
</feature>